<evidence type="ECO:0000256" key="1">
    <source>
        <dbReference type="SAM" id="MobiDB-lite"/>
    </source>
</evidence>
<feature type="compositionally biased region" description="Basic residues" evidence="1">
    <location>
        <begin position="29"/>
        <end position="40"/>
    </location>
</feature>
<dbReference type="EMBL" id="GL376624">
    <property type="status" value="NOT_ANNOTATED_CDS"/>
    <property type="molecule type" value="Genomic_DNA"/>
</dbReference>
<name>K3WYC3_GLOUD</name>
<feature type="compositionally biased region" description="Polar residues" evidence="1">
    <location>
        <begin position="549"/>
        <end position="565"/>
    </location>
</feature>
<dbReference type="VEuPathDB" id="FungiDB:PYU1_G009954"/>
<dbReference type="PANTHER" id="PTHR22896:SF0">
    <property type="entry name" value="CYCLIN N-TERMINAL DOMAIN-CONTAINING PROTEIN"/>
    <property type="match status" value="1"/>
</dbReference>
<feature type="region of interest" description="Disordered" evidence="1">
    <location>
        <begin position="517"/>
        <end position="565"/>
    </location>
</feature>
<feature type="compositionally biased region" description="Acidic residues" evidence="1">
    <location>
        <begin position="479"/>
        <end position="497"/>
    </location>
</feature>
<dbReference type="AlphaFoldDB" id="K3WYC3"/>
<dbReference type="GO" id="GO:0051726">
    <property type="term" value="P:regulation of cell cycle"/>
    <property type="evidence" value="ECO:0007669"/>
    <property type="project" value="InterPro"/>
</dbReference>
<reference evidence="4" key="1">
    <citation type="journal article" date="2010" name="Genome Biol.">
        <title>Genome sequence of the necrotrophic plant pathogen Pythium ultimum reveals original pathogenicity mechanisms and effector repertoire.</title>
        <authorList>
            <person name="Levesque C.A."/>
            <person name="Brouwer H."/>
            <person name="Cano L."/>
            <person name="Hamilton J.P."/>
            <person name="Holt C."/>
            <person name="Huitema E."/>
            <person name="Raffaele S."/>
            <person name="Robideau G.P."/>
            <person name="Thines M."/>
            <person name="Win J."/>
            <person name="Zerillo M.M."/>
            <person name="Beakes G.W."/>
            <person name="Boore J.L."/>
            <person name="Busam D."/>
            <person name="Dumas B."/>
            <person name="Ferriera S."/>
            <person name="Fuerstenberg S.I."/>
            <person name="Gachon C.M."/>
            <person name="Gaulin E."/>
            <person name="Govers F."/>
            <person name="Grenville-Briggs L."/>
            <person name="Horner N."/>
            <person name="Hostetler J."/>
            <person name="Jiang R.H."/>
            <person name="Johnson J."/>
            <person name="Krajaejun T."/>
            <person name="Lin H."/>
            <person name="Meijer H.J."/>
            <person name="Moore B."/>
            <person name="Morris P."/>
            <person name="Phuntmart V."/>
            <person name="Puiu D."/>
            <person name="Shetty J."/>
            <person name="Stajich J.E."/>
            <person name="Tripathy S."/>
            <person name="Wawra S."/>
            <person name="van West P."/>
            <person name="Whitty B.R."/>
            <person name="Coutinho P.M."/>
            <person name="Henrissat B."/>
            <person name="Martin F."/>
            <person name="Thomas P.D."/>
            <person name="Tyler B.M."/>
            <person name="De Vries R.P."/>
            <person name="Kamoun S."/>
            <person name="Yandell M."/>
            <person name="Tisserat N."/>
            <person name="Buell C.R."/>
        </authorList>
    </citation>
    <scope>NUCLEOTIDE SEQUENCE</scope>
    <source>
        <strain evidence="4">DAOM:BR144</strain>
    </source>
</reference>
<keyword evidence="4" id="KW-1185">Reference proteome</keyword>
<feature type="domain" description="Cyclin N-terminal" evidence="2">
    <location>
        <begin position="310"/>
        <end position="402"/>
    </location>
</feature>
<feature type="compositionally biased region" description="Basic and acidic residues" evidence="1">
    <location>
        <begin position="66"/>
        <end position="76"/>
    </location>
</feature>
<proteinExistence type="predicted"/>
<dbReference type="InterPro" id="IPR012388">
    <property type="entry name" value="CABLES1/2"/>
</dbReference>
<dbReference type="SUPFAM" id="SSF47954">
    <property type="entry name" value="Cyclin-like"/>
    <property type="match status" value="1"/>
</dbReference>
<reference evidence="4" key="2">
    <citation type="submission" date="2010-04" db="EMBL/GenBank/DDBJ databases">
        <authorList>
            <person name="Buell R."/>
            <person name="Hamilton J."/>
            <person name="Hostetler J."/>
        </authorList>
    </citation>
    <scope>NUCLEOTIDE SEQUENCE [LARGE SCALE GENOMIC DNA]</scope>
    <source>
        <strain evidence="4">DAOM:BR144</strain>
    </source>
</reference>
<reference evidence="3" key="3">
    <citation type="submission" date="2015-02" db="UniProtKB">
        <authorList>
            <consortium name="EnsemblProtists"/>
        </authorList>
    </citation>
    <scope>IDENTIFICATION</scope>
    <source>
        <strain evidence="3">DAOM BR144</strain>
    </source>
</reference>
<feature type="region of interest" description="Disordered" evidence="1">
    <location>
        <begin position="479"/>
        <end position="503"/>
    </location>
</feature>
<dbReference type="Proteomes" id="UP000019132">
    <property type="component" value="Unassembled WGS sequence"/>
</dbReference>
<feature type="region of interest" description="Disordered" evidence="1">
    <location>
        <begin position="63"/>
        <end position="99"/>
    </location>
</feature>
<protein>
    <recommendedName>
        <fullName evidence="2">Cyclin N-terminal domain-containing protein</fullName>
    </recommendedName>
</protein>
<dbReference type="HOGENOM" id="CLU_025655_0_0_1"/>
<dbReference type="eggNOG" id="KOG4164">
    <property type="taxonomic scope" value="Eukaryota"/>
</dbReference>
<sequence length="565" mass="63795">MASVAGKQQQQQVFFIKASDSPSSVHSERSRHHVHSHSRKVTRDIAALDFLQNIPMRSELVAAKEQQAHITDKKSSDQQASPSKIEHEDGSSHSGISDTVVHGTESLAGRRLPGFDATIVHVPPLFRYRFTTKYPAASAVVRRWEGMTAQQGLLGSRTYFSSGCGYPIATSTIIKYNGNETNALRKRFASVGSNLEPMSYDWRGKSYFRLLHATWATCGKDRDSQEDHPVVQPYLPNYLDDPEFRQGRHRHVVRGDKNIGPIVSSILLFVKPNDLKDELNKKFQEKHAWLTGDRISLSKIRNLKRETLTSCQRLGLEIATAAMACVYFEKLVLSHYVNKSNRKLYMSVCLLLAAKFNEPKASQSMKNAIKKILEEIDQVHSIPSREVLTAEFTVYAQLSFSLHVPLAEIQPHFTRLLKLIESNPRKYLDDDVFASYSMLVLDEKNRTAQLHLDAMRSFDGETQDEGTDLEALLSDEDEQLGVHGDDDDDDLDDEDGQDPSGFSWNRVSFAQWWRNRRVGSTSSAARRETRSASMLASPIREEEEETETSNRVASTSFITSSSHDE</sequence>
<dbReference type="EnsemblProtists" id="PYU1_T009972">
    <property type="protein sequence ID" value="PYU1_T009972"/>
    <property type="gene ID" value="PYU1_G009954"/>
</dbReference>
<dbReference type="CDD" id="cd20556">
    <property type="entry name" value="CYCLIN_CABLES"/>
    <property type="match status" value="1"/>
</dbReference>
<dbReference type="InterPro" id="IPR036915">
    <property type="entry name" value="Cyclin-like_sf"/>
</dbReference>
<accession>K3WYC3</accession>
<dbReference type="Pfam" id="PF00134">
    <property type="entry name" value="Cyclin_N"/>
    <property type="match status" value="1"/>
</dbReference>
<evidence type="ECO:0000259" key="2">
    <source>
        <dbReference type="Pfam" id="PF00134"/>
    </source>
</evidence>
<dbReference type="STRING" id="431595.K3WYC3"/>
<dbReference type="OMA" id="DWRGTSY"/>
<feature type="compositionally biased region" description="Polar residues" evidence="1">
    <location>
        <begin position="1"/>
        <end position="13"/>
    </location>
</feature>
<organism evidence="3 4">
    <name type="scientific">Globisporangium ultimum (strain ATCC 200006 / CBS 805.95 / DAOM BR144)</name>
    <name type="common">Pythium ultimum</name>
    <dbReference type="NCBI Taxonomy" id="431595"/>
    <lineage>
        <taxon>Eukaryota</taxon>
        <taxon>Sar</taxon>
        <taxon>Stramenopiles</taxon>
        <taxon>Oomycota</taxon>
        <taxon>Peronosporomycetes</taxon>
        <taxon>Pythiales</taxon>
        <taxon>Pythiaceae</taxon>
        <taxon>Globisporangium</taxon>
    </lineage>
</organism>
<evidence type="ECO:0000313" key="4">
    <source>
        <dbReference type="Proteomes" id="UP000019132"/>
    </source>
</evidence>
<dbReference type="Gene3D" id="1.10.472.10">
    <property type="entry name" value="Cyclin-like"/>
    <property type="match status" value="1"/>
</dbReference>
<feature type="region of interest" description="Disordered" evidence="1">
    <location>
        <begin position="1"/>
        <end position="40"/>
    </location>
</feature>
<dbReference type="PANTHER" id="PTHR22896">
    <property type="entry name" value="CDK5 AND ABL1 ENZYME SUBSTRATE 1"/>
    <property type="match status" value="1"/>
</dbReference>
<evidence type="ECO:0000313" key="3">
    <source>
        <dbReference type="EnsemblProtists" id="PYU1_T009972"/>
    </source>
</evidence>
<dbReference type="InParanoid" id="K3WYC3"/>
<dbReference type="InterPro" id="IPR006671">
    <property type="entry name" value="Cyclin_N"/>
</dbReference>